<protein>
    <submittedName>
        <fullName evidence="2">DNA topoisomerase I</fullName>
    </submittedName>
</protein>
<dbReference type="PANTHER" id="PTHR42785:SF1">
    <property type="entry name" value="DNA TOPOISOMERASE"/>
    <property type="match status" value="1"/>
</dbReference>
<evidence type="ECO:0000313" key="2">
    <source>
        <dbReference type="EMBL" id="GFD06760.1"/>
    </source>
</evidence>
<dbReference type="InterPro" id="IPR023405">
    <property type="entry name" value="Topo_IA_core_domain"/>
</dbReference>
<feature type="non-terminal residue" evidence="2">
    <location>
        <position position="1"/>
    </location>
</feature>
<proteinExistence type="predicted"/>
<reference evidence="2" key="1">
    <citation type="journal article" date="2019" name="Sci. Rep.">
        <title>Draft genome of Tanacetum cinerariifolium, the natural source of mosquito coil.</title>
        <authorList>
            <person name="Yamashiro T."/>
            <person name="Shiraishi A."/>
            <person name="Satake H."/>
            <person name="Nakayama K."/>
        </authorList>
    </citation>
    <scope>NUCLEOTIDE SEQUENCE</scope>
</reference>
<dbReference type="AlphaFoldDB" id="A0A699TAA1"/>
<dbReference type="Gene3D" id="3.40.50.140">
    <property type="match status" value="1"/>
</dbReference>
<dbReference type="GO" id="GO:0003917">
    <property type="term" value="F:DNA topoisomerase type I (single strand cut, ATP-independent) activity"/>
    <property type="evidence" value="ECO:0007669"/>
    <property type="project" value="InterPro"/>
</dbReference>
<dbReference type="PROSITE" id="PS50880">
    <property type="entry name" value="TOPRIM"/>
    <property type="match status" value="1"/>
</dbReference>
<dbReference type="EMBL" id="BKCJ011227142">
    <property type="protein sequence ID" value="GFD06760.1"/>
    <property type="molecule type" value="Genomic_DNA"/>
</dbReference>
<dbReference type="PANTHER" id="PTHR42785">
    <property type="entry name" value="DNA TOPOISOMERASE, TYPE IA, CORE"/>
    <property type="match status" value="1"/>
</dbReference>
<name>A0A699TAA1_TANCI</name>
<feature type="domain" description="Toprim" evidence="1">
    <location>
        <begin position="48"/>
        <end position="152"/>
    </location>
</feature>
<dbReference type="GO" id="GO:0003677">
    <property type="term" value="F:DNA binding"/>
    <property type="evidence" value="ECO:0007669"/>
    <property type="project" value="InterPro"/>
</dbReference>
<dbReference type="InterPro" id="IPR000380">
    <property type="entry name" value="Topo_IA"/>
</dbReference>
<dbReference type="GO" id="GO:0006265">
    <property type="term" value="P:DNA topological change"/>
    <property type="evidence" value="ECO:0007669"/>
    <property type="project" value="InterPro"/>
</dbReference>
<dbReference type="SUPFAM" id="SSF56712">
    <property type="entry name" value="Prokaryotic type I DNA topoisomerase"/>
    <property type="match status" value="1"/>
</dbReference>
<dbReference type="SMART" id="SM00493">
    <property type="entry name" value="TOPRIM"/>
    <property type="match status" value="1"/>
</dbReference>
<dbReference type="InterPro" id="IPR006171">
    <property type="entry name" value="TOPRIM_dom"/>
</dbReference>
<gene>
    <name evidence="2" type="ORF">Tci_878729</name>
</gene>
<keyword evidence="2" id="KW-0413">Isomerase</keyword>
<dbReference type="Pfam" id="PF01751">
    <property type="entry name" value="Toprim"/>
    <property type="match status" value="1"/>
</dbReference>
<accession>A0A699TAA1</accession>
<sequence length="152" mass="16596">IALLEGVEREKHPIKLFIDVVGILGRIGVDAAGTALTRAVAAPRANYSGRVIVESPAKAKTIEGYLGADFVVRSSYGHVRDLPKDNNAVDIANGFKPTYVVDADKRELISQLKKLAKEAETVWLASDDDREGEAISWHLSETLNLKADKTKR</sequence>
<feature type="non-terminal residue" evidence="2">
    <location>
        <position position="152"/>
    </location>
</feature>
<organism evidence="2">
    <name type="scientific">Tanacetum cinerariifolium</name>
    <name type="common">Dalmatian daisy</name>
    <name type="synonym">Chrysanthemum cinerariifolium</name>
    <dbReference type="NCBI Taxonomy" id="118510"/>
    <lineage>
        <taxon>Eukaryota</taxon>
        <taxon>Viridiplantae</taxon>
        <taxon>Streptophyta</taxon>
        <taxon>Embryophyta</taxon>
        <taxon>Tracheophyta</taxon>
        <taxon>Spermatophyta</taxon>
        <taxon>Magnoliopsida</taxon>
        <taxon>eudicotyledons</taxon>
        <taxon>Gunneridae</taxon>
        <taxon>Pentapetalae</taxon>
        <taxon>asterids</taxon>
        <taxon>campanulids</taxon>
        <taxon>Asterales</taxon>
        <taxon>Asteraceae</taxon>
        <taxon>Asteroideae</taxon>
        <taxon>Anthemideae</taxon>
        <taxon>Anthemidinae</taxon>
        <taxon>Tanacetum</taxon>
    </lineage>
</organism>
<evidence type="ECO:0000259" key="1">
    <source>
        <dbReference type="PROSITE" id="PS50880"/>
    </source>
</evidence>
<comment type="caution">
    <text evidence="2">The sequence shown here is derived from an EMBL/GenBank/DDBJ whole genome shotgun (WGS) entry which is preliminary data.</text>
</comment>